<accession>A0A852NZH3</accession>
<organism evidence="2 3">
    <name type="scientific">Atrichornis clamosus</name>
    <dbReference type="NCBI Taxonomy" id="449594"/>
    <lineage>
        <taxon>Eukaryota</taxon>
        <taxon>Metazoa</taxon>
        <taxon>Chordata</taxon>
        <taxon>Craniata</taxon>
        <taxon>Vertebrata</taxon>
        <taxon>Euteleostomi</taxon>
        <taxon>Archelosauria</taxon>
        <taxon>Archosauria</taxon>
        <taxon>Dinosauria</taxon>
        <taxon>Saurischia</taxon>
        <taxon>Theropoda</taxon>
        <taxon>Coelurosauria</taxon>
        <taxon>Aves</taxon>
        <taxon>Neognathae</taxon>
        <taxon>Neoaves</taxon>
        <taxon>Telluraves</taxon>
        <taxon>Australaves</taxon>
        <taxon>Passeriformes</taxon>
        <taxon>Menuridae</taxon>
        <taxon>Atrichornis</taxon>
    </lineage>
</organism>
<gene>
    <name evidence="2" type="primary">Fbf1_1</name>
    <name evidence="2" type="ORF">ATRCLA_R15966</name>
</gene>
<dbReference type="Proteomes" id="UP000658642">
    <property type="component" value="Unassembled WGS sequence"/>
</dbReference>
<proteinExistence type="predicted"/>
<keyword evidence="3" id="KW-1185">Reference proteome</keyword>
<reference evidence="2" key="1">
    <citation type="submission" date="2020-02" db="EMBL/GenBank/DDBJ databases">
        <title>Bird 10,000 Genomes (B10K) Project - Family phase.</title>
        <authorList>
            <person name="Zhang G."/>
        </authorList>
    </citation>
    <scope>NUCLEOTIDE SEQUENCE</scope>
    <source>
        <strain evidence="2">B10K-DU-029-61</strain>
        <tissue evidence="2">Blood</tissue>
    </source>
</reference>
<dbReference type="OrthoDB" id="9219527at2759"/>
<feature type="compositionally biased region" description="Acidic residues" evidence="1">
    <location>
        <begin position="1"/>
        <end position="12"/>
    </location>
</feature>
<evidence type="ECO:0000313" key="2">
    <source>
        <dbReference type="EMBL" id="NXY19986.1"/>
    </source>
</evidence>
<feature type="non-terminal residue" evidence="2">
    <location>
        <position position="1"/>
    </location>
</feature>
<name>A0A852NZH3_9PASS</name>
<evidence type="ECO:0000313" key="3">
    <source>
        <dbReference type="Proteomes" id="UP000658642"/>
    </source>
</evidence>
<comment type="caution">
    <text evidence="2">The sequence shown here is derived from an EMBL/GenBank/DDBJ whole genome shotgun (WGS) entry which is preliminary data.</text>
</comment>
<evidence type="ECO:0000256" key="1">
    <source>
        <dbReference type="SAM" id="MobiDB-lite"/>
    </source>
</evidence>
<protein>
    <submittedName>
        <fullName evidence="2">FBF1 factor</fullName>
    </submittedName>
</protein>
<feature type="region of interest" description="Disordered" evidence="1">
    <location>
        <begin position="1"/>
        <end position="173"/>
    </location>
</feature>
<feature type="non-terminal residue" evidence="2">
    <location>
        <position position="173"/>
    </location>
</feature>
<sequence length="173" mass="17552">PLEGPFPEEEPEPAGPGSSSGNKAGWSRDTAPARPPPSPRGPGATSKDAAEDLTDSLGFGNGPDGAGNAQRTPGGQELRKGRAGIQELLLGRGSAGKAPEQPGGGESLRDPKDRTQPGPAGARDQPDSPFGSYEPSVASGTGRGRRRRIPAGSSSQRPPGAAWLGLKDEDFPG</sequence>
<dbReference type="EMBL" id="WBMZ01008877">
    <property type="protein sequence ID" value="NXY19986.1"/>
    <property type="molecule type" value="Genomic_DNA"/>
</dbReference>
<dbReference type="AlphaFoldDB" id="A0A852NZH3"/>